<sequence>MKCVNHPEVDAEALCVICNAPVCRQCRITLNDRNYCQACLAEKVGSLNYGISKNVSTFWAFVLSLIPGAGYMYLGLMNRGLQTMLIFFGTIFVAAMTNIDQLLPLVLPVVLFYNIFDTLQLTRRIREGVPVEDQPLLDTVEHAKWQHYLGYALVGLGVLALLNNLLPYIFNYGIMHRLVTPLLIIAIGIFILYKNLERGKHNDS</sequence>
<dbReference type="EMBL" id="CP003273">
    <property type="protein sequence ID" value="AGL02664.1"/>
    <property type="molecule type" value="Genomic_DNA"/>
</dbReference>
<gene>
    <name evidence="2" type="ORF">Desgi_3318</name>
</gene>
<accession>R4KJ67</accession>
<evidence type="ECO:0000313" key="2">
    <source>
        <dbReference type="EMBL" id="AGL02664.1"/>
    </source>
</evidence>
<feature type="transmembrane region" description="Helical" evidence="1">
    <location>
        <begin position="56"/>
        <end position="74"/>
    </location>
</feature>
<reference evidence="2 3" key="1">
    <citation type="submission" date="2012-01" db="EMBL/GenBank/DDBJ databases">
        <title>Complete sequence of Desulfotomaculum gibsoniae DSM 7213.</title>
        <authorList>
            <consortium name="US DOE Joint Genome Institute"/>
            <person name="Lucas S."/>
            <person name="Han J."/>
            <person name="Lapidus A."/>
            <person name="Cheng J.-F."/>
            <person name="Goodwin L."/>
            <person name="Pitluck S."/>
            <person name="Peters L."/>
            <person name="Ovchinnikova G."/>
            <person name="Teshima H."/>
            <person name="Detter J.C."/>
            <person name="Han C."/>
            <person name="Tapia R."/>
            <person name="Land M."/>
            <person name="Hauser L."/>
            <person name="Kyrpides N."/>
            <person name="Ivanova N."/>
            <person name="Pagani I."/>
            <person name="Parshina S."/>
            <person name="Plugge C."/>
            <person name="Muyzer G."/>
            <person name="Kuever J."/>
            <person name="Ivanova A."/>
            <person name="Nazina T."/>
            <person name="Klenk H.-P."/>
            <person name="Brambilla E."/>
            <person name="Spring S."/>
            <person name="Stams A.F."/>
            <person name="Woyke T."/>
        </authorList>
    </citation>
    <scope>NUCLEOTIDE SEQUENCE [LARGE SCALE GENOMIC DNA]</scope>
    <source>
        <strain evidence="2 3">DSM 7213</strain>
    </source>
</reference>
<evidence type="ECO:0000313" key="3">
    <source>
        <dbReference type="Proteomes" id="UP000013520"/>
    </source>
</evidence>
<dbReference type="STRING" id="767817.Desgi_3318"/>
<proteinExistence type="predicted"/>
<evidence type="ECO:0000256" key="1">
    <source>
        <dbReference type="SAM" id="Phobius"/>
    </source>
</evidence>
<dbReference type="Proteomes" id="UP000013520">
    <property type="component" value="Chromosome"/>
</dbReference>
<organism evidence="2 3">
    <name type="scientific">Desulfoscipio gibsoniae DSM 7213</name>
    <dbReference type="NCBI Taxonomy" id="767817"/>
    <lineage>
        <taxon>Bacteria</taxon>
        <taxon>Bacillati</taxon>
        <taxon>Bacillota</taxon>
        <taxon>Clostridia</taxon>
        <taxon>Eubacteriales</taxon>
        <taxon>Desulfallaceae</taxon>
        <taxon>Desulfoscipio</taxon>
    </lineage>
</organism>
<feature type="transmembrane region" description="Helical" evidence="1">
    <location>
        <begin position="178"/>
        <end position="196"/>
    </location>
</feature>
<dbReference type="KEGG" id="dgi:Desgi_3318"/>
<dbReference type="RefSeq" id="WP_006523324.1">
    <property type="nucleotide sequence ID" value="NC_021184.1"/>
</dbReference>
<keyword evidence="1" id="KW-0812">Transmembrane</keyword>
<dbReference type="OrthoDB" id="82335at2"/>
<protein>
    <recommendedName>
        <fullName evidence="4">B box-type domain-containing protein</fullName>
    </recommendedName>
</protein>
<dbReference type="eggNOG" id="ENOG50331RK">
    <property type="taxonomic scope" value="Bacteria"/>
</dbReference>
<name>R4KJ67_9FIRM</name>
<feature type="transmembrane region" description="Helical" evidence="1">
    <location>
        <begin position="148"/>
        <end position="166"/>
    </location>
</feature>
<keyword evidence="3" id="KW-1185">Reference proteome</keyword>
<feature type="transmembrane region" description="Helical" evidence="1">
    <location>
        <begin position="86"/>
        <end position="116"/>
    </location>
</feature>
<evidence type="ECO:0008006" key="4">
    <source>
        <dbReference type="Google" id="ProtNLM"/>
    </source>
</evidence>
<keyword evidence="1" id="KW-0472">Membrane</keyword>
<keyword evidence="1" id="KW-1133">Transmembrane helix</keyword>
<dbReference type="HOGENOM" id="CLU_1136633_0_0_9"/>
<dbReference type="AlphaFoldDB" id="R4KJ67"/>